<feature type="non-terminal residue" evidence="2">
    <location>
        <position position="1"/>
    </location>
</feature>
<name>A0AAV9ZQD9_9AGAR</name>
<feature type="region of interest" description="Disordered" evidence="1">
    <location>
        <begin position="1"/>
        <end position="26"/>
    </location>
</feature>
<evidence type="ECO:0000256" key="1">
    <source>
        <dbReference type="SAM" id="MobiDB-lite"/>
    </source>
</evidence>
<keyword evidence="3" id="KW-1185">Reference proteome</keyword>
<protein>
    <submittedName>
        <fullName evidence="2">Uncharacterized protein</fullName>
    </submittedName>
</protein>
<proteinExistence type="predicted"/>
<evidence type="ECO:0000313" key="2">
    <source>
        <dbReference type="EMBL" id="KAK6988281.1"/>
    </source>
</evidence>
<dbReference type="EMBL" id="JAWWNJ010000124">
    <property type="protein sequence ID" value="KAK6988281.1"/>
    <property type="molecule type" value="Genomic_DNA"/>
</dbReference>
<dbReference type="AlphaFoldDB" id="A0AAV9ZQD9"/>
<accession>A0AAV9ZQD9</accession>
<reference evidence="2 3" key="1">
    <citation type="journal article" date="2024" name="J Genomics">
        <title>Draft genome sequencing and assembly of Favolaschia claudopus CIRM-BRFM 2984 isolated from oak limbs.</title>
        <authorList>
            <person name="Navarro D."/>
            <person name="Drula E."/>
            <person name="Chaduli D."/>
            <person name="Cazenave R."/>
            <person name="Ahrendt S."/>
            <person name="Wang J."/>
            <person name="Lipzen A."/>
            <person name="Daum C."/>
            <person name="Barry K."/>
            <person name="Grigoriev I.V."/>
            <person name="Favel A."/>
            <person name="Rosso M.N."/>
            <person name="Martin F."/>
        </authorList>
    </citation>
    <scope>NUCLEOTIDE SEQUENCE [LARGE SCALE GENOMIC DNA]</scope>
    <source>
        <strain evidence="2 3">CIRM-BRFM 2984</strain>
    </source>
</reference>
<comment type="caution">
    <text evidence="2">The sequence shown here is derived from an EMBL/GenBank/DDBJ whole genome shotgun (WGS) entry which is preliminary data.</text>
</comment>
<dbReference type="Proteomes" id="UP001362999">
    <property type="component" value="Unassembled WGS sequence"/>
</dbReference>
<sequence>PSLKESDVPHRTKMREEIMNRASEAEDRLREKLSKIPGQVSFTFDTWTSKTGDPFRHIHEMRRERS</sequence>
<gene>
    <name evidence="2" type="ORF">R3P38DRAFT_2573478</name>
</gene>
<evidence type="ECO:0000313" key="3">
    <source>
        <dbReference type="Proteomes" id="UP001362999"/>
    </source>
</evidence>
<organism evidence="2 3">
    <name type="scientific">Favolaschia claudopus</name>
    <dbReference type="NCBI Taxonomy" id="2862362"/>
    <lineage>
        <taxon>Eukaryota</taxon>
        <taxon>Fungi</taxon>
        <taxon>Dikarya</taxon>
        <taxon>Basidiomycota</taxon>
        <taxon>Agaricomycotina</taxon>
        <taxon>Agaricomycetes</taxon>
        <taxon>Agaricomycetidae</taxon>
        <taxon>Agaricales</taxon>
        <taxon>Marasmiineae</taxon>
        <taxon>Mycenaceae</taxon>
        <taxon>Favolaschia</taxon>
    </lineage>
</organism>